<dbReference type="Proteomes" id="UP001220509">
    <property type="component" value="Chromosome"/>
</dbReference>
<protein>
    <submittedName>
        <fullName evidence="2">Glycosyl hydrolase</fullName>
    </submittedName>
</protein>
<accession>A0AAX3LWP5</accession>
<keyword evidence="2" id="KW-0378">Hydrolase</keyword>
<dbReference type="AlphaFoldDB" id="A0AAX3LWP5"/>
<feature type="region of interest" description="Disordered" evidence="1">
    <location>
        <begin position="483"/>
        <end position="506"/>
    </location>
</feature>
<dbReference type="KEGG" id="pka:PQ456_14450"/>
<organism evidence="2 3">
    <name type="scientific">Paenibacillus kyungheensis</name>
    <dbReference type="NCBI Taxonomy" id="1452732"/>
    <lineage>
        <taxon>Bacteria</taxon>
        <taxon>Bacillati</taxon>
        <taxon>Bacillota</taxon>
        <taxon>Bacilli</taxon>
        <taxon>Bacillales</taxon>
        <taxon>Paenibacillaceae</taxon>
        <taxon>Paenibacillus</taxon>
    </lineage>
</organism>
<evidence type="ECO:0000313" key="2">
    <source>
        <dbReference type="EMBL" id="WCT54399.1"/>
    </source>
</evidence>
<evidence type="ECO:0000256" key="1">
    <source>
        <dbReference type="SAM" id="MobiDB-lite"/>
    </source>
</evidence>
<gene>
    <name evidence="2" type="ORF">PQ456_14450</name>
</gene>
<evidence type="ECO:0000313" key="3">
    <source>
        <dbReference type="Proteomes" id="UP001220509"/>
    </source>
</evidence>
<keyword evidence="3" id="KW-1185">Reference proteome</keyword>
<name>A0AAX3LWP5_9BACL</name>
<sequence>MKQWNRWNPSSYGWADEARKYEQLLHQSQPLPASDWTHERKVKMLSQMVDYYASHQQADGAIIDPYSQAERYYSTPSYALAAAVLVSSGREDLIDSAASALTHSIELLVSERTPDQHPDFFIVMIMGAYRILKEKMPEQAELWRQALATIEPEQTYLFTMSKMKNPNRMINWNAIMLSGEVIRQAEGIASKDTTWIDNYLQKYHLPRFTSLGWYEDGPLDRPNSPFAYDIATRYHLGVMMLSGYAGTTATALQSQLQHGAISSLLTLSPLGELPPRGRSAQHQWNEAAAAFVFTMQAQQAYADGALQWAGAFRRAADKTWAAIEKWQTSEGYVQIVRNHFPAEQRHGYEVYSNHTTYNLWTAAALAYTLWYEQPEEITSYPIPAELGSRTLQADGWFETVFSSVPDQQIVIHTALNDPYIIPGIARIQRAGLHANLATSSPGHRDQGFTEFNAGDIFPLIHMPAWQTEDNVWHHLAEGIPTATPFDRDTGVDPSDGGGSYRIEQSSTTADHNHLVIRWQGPLQGINYVVATYEQSPGHIVVTYEVVANDEAEAGNSTEQIKQIGAWIPLFLSDGQASSTIKTERIDRQSLTARAEQSINEWDTADKVGASSATMTEQEQVEVITVTYRDQYIRIVPRTPQATITFPNEANEVASRNGLLRGARIEATGSRISFELFL</sequence>
<dbReference type="GO" id="GO:0016787">
    <property type="term" value="F:hydrolase activity"/>
    <property type="evidence" value="ECO:0007669"/>
    <property type="project" value="UniProtKB-KW"/>
</dbReference>
<dbReference type="RefSeq" id="WP_273612923.1">
    <property type="nucleotide sequence ID" value="NZ_CP117416.1"/>
</dbReference>
<proteinExistence type="predicted"/>
<reference evidence="2 3" key="1">
    <citation type="submission" date="2023-02" db="EMBL/GenBank/DDBJ databases">
        <title>Genome sequence of Paenibacillus kyungheensis KACC 18744.</title>
        <authorList>
            <person name="Kim S."/>
            <person name="Heo J."/>
            <person name="Kwon S.-W."/>
        </authorList>
    </citation>
    <scope>NUCLEOTIDE SEQUENCE [LARGE SCALE GENOMIC DNA]</scope>
    <source>
        <strain evidence="2 3">KACC 18744</strain>
    </source>
</reference>
<dbReference type="EMBL" id="CP117416">
    <property type="protein sequence ID" value="WCT54399.1"/>
    <property type="molecule type" value="Genomic_DNA"/>
</dbReference>